<dbReference type="EMBL" id="JANRHJ010000024">
    <property type="protein sequence ID" value="MCR8875246.1"/>
    <property type="molecule type" value="Genomic_DNA"/>
</dbReference>
<gene>
    <name evidence="1" type="ORF">NW209_14740</name>
</gene>
<keyword evidence="2" id="KW-1185">Reference proteome</keyword>
<comment type="caution">
    <text evidence="1">The sequence shown here is derived from an EMBL/GenBank/DDBJ whole genome shotgun (WGS) entry which is preliminary data.</text>
</comment>
<evidence type="ECO:0000313" key="2">
    <source>
        <dbReference type="Proteomes" id="UP001204579"/>
    </source>
</evidence>
<accession>A0AAW5N8M2</accession>
<dbReference type="Proteomes" id="UP001204579">
    <property type="component" value="Unassembled WGS sequence"/>
</dbReference>
<sequence>MITAGLEQVARLRRSDQAARLSGVTRKVLSNSKHTLLLPLFGSNRKAFGLPEGHLADFS</sequence>
<dbReference type="AlphaFoldDB" id="A0AAW5N8M2"/>
<protein>
    <submittedName>
        <fullName evidence="1">Uncharacterized protein</fullName>
    </submittedName>
</protein>
<reference evidence="1 2" key="1">
    <citation type="submission" date="2022-08" db="EMBL/GenBank/DDBJ databases">
        <authorList>
            <person name="Zeman M."/>
            <person name="Kubasova T."/>
        </authorList>
    </citation>
    <scope>NUCLEOTIDE SEQUENCE [LARGE SCALE GENOMIC DNA]</scope>
    <source>
        <strain evidence="1 2">ET62</strain>
    </source>
</reference>
<evidence type="ECO:0000313" key="1">
    <source>
        <dbReference type="EMBL" id="MCR8875246.1"/>
    </source>
</evidence>
<proteinExistence type="predicted"/>
<dbReference type="RefSeq" id="WP_258336285.1">
    <property type="nucleotide sequence ID" value="NZ_JANRHJ010000024.1"/>
</dbReference>
<name>A0AAW5N8M2_9BACT</name>
<organism evidence="1 2">
    <name type="scientific">Phocaeicola barnesiae</name>
    <dbReference type="NCBI Taxonomy" id="376804"/>
    <lineage>
        <taxon>Bacteria</taxon>
        <taxon>Pseudomonadati</taxon>
        <taxon>Bacteroidota</taxon>
        <taxon>Bacteroidia</taxon>
        <taxon>Bacteroidales</taxon>
        <taxon>Bacteroidaceae</taxon>
        <taxon>Phocaeicola</taxon>
    </lineage>
</organism>